<protein>
    <recommendedName>
        <fullName evidence="3">Cytochrome bc1 complex cytochrome b subunit</fullName>
        <ecNumber evidence="2">7.1.1.8</ecNumber>
    </recommendedName>
    <alternativeName>
        <fullName evidence="5">Cytochrome bc1 reductase complex subunit QcrB</fullName>
    </alternativeName>
</protein>
<dbReference type="EC" id="7.1.1.8" evidence="2"/>
<dbReference type="AlphaFoldDB" id="A0A6I3MDR3"/>
<dbReference type="InterPro" id="IPR027387">
    <property type="entry name" value="Cytb/b6-like_sf"/>
</dbReference>
<name>A0A6I3MDR3_9MICO</name>
<feature type="region of interest" description="Disordered" evidence="6">
    <location>
        <begin position="270"/>
        <end position="299"/>
    </location>
</feature>
<evidence type="ECO:0000256" key="7">
    <source>
        <dbReference type="SAM" id="Phobius"/>
    </source>
</evidence>
<gene>
    <name evidence="9" type="ORF">GJ743_17295</name>
</gene>
<dbReference type="InterPro" id="IPR016174">
    <property type="entry name" value="Di-haem_cyt_TM"/>
</dbReference>
<evidence type="ECO:0000256" key="5">
    <source>
        <dbReference type="ARBA" id="ARBA00029568"/>
    </source>
</evidence>
<keyword evidence="7" id="KW-1133">Transmembrane helix</keyword>
<dbReference type="Proteomes" id="UP000433071">
    <property type="component" value="Unassembled WGS sequence"/>
</dbReference>
<keyword evidence="10" id="KW-1185">Reference proteome</keyword>
<dbReference type="RefSeq" id="WP_155053147.1">
    <property type="nucleotide sequence ID" value="NZ_BAAAIB010000010.1"/>
</dbReference>
<dbReference type="GO" id="GO:0022904">
    <property type="term" value="P:respiratory electron transport chain"/>
    <property type="evidence" value="ECO:0007669"/>
    <property type="project" value="InterPro"/>
</dbReference>
<comment type="caution">
    <text evidence="9">The sequence shown here is derived from an EMBL/GenBank/DDBJ whole genome shotgun (WGS) entry which is preliminary data.</text>
</comment>
<feature type="transmembrane region" description="Helical" evidence="7">
    <location>
        <begin position="233"/>
        <end position="255"/>
    </location>
</feature>
<dbReference type="InterPro" id="IPR036150">
    <property type="entry name" value="Cyt_b/b6_C_sf"/>
</dbReference>
<reference evidence="9 10" key="1">
    <citation type="submission" date="2019-11" db="EMBL/GenBank/DDBJ databases">
        <title>Agromyces kandeliae sp. nov., isolated from mangrove soil.</title>
        <authorList>
            <person name="Wang R."/>
        </authorList>
    </citation>
    <scope>NUCLEOTIDE SEQUENCE [LARGE SCALE GENOMIC DNA]</scope>
    <source>
        <strain evidence="9 10">JCM 11433</strain>
    </source>
</reference>
<evidence type="ECO:0000256" key="6">
    <source>
        <dbReference type="SAM" id="MobiDB-lite"/>
    </source>
</evidence>
<keyword evidence="7" id="KW-0812">Transmembrane</keyword>
<dbReference type="Pfam" id="PF13631">
    <property type="entry name" value="Cytochrom_B_N_2"/>
    <property type="match status" value="1"/>
</dbReference>
<proteinExistence type="predicted"/>
<evidence type="ECO:0000256" key="2">
    <source>
        <dbReference type="ARBA" id="ARBA00012951"/>
    </source>
</evidence>
<feature type="transmembrane region" description="Helical" evidence="7">
    <location>
        <begin position="167"/>
        <end position="189"/>
    </location>
</feature>
<feature type="compositionally biased region" description="Polar residues" evidence="6">
    <location>
        <begin position="290"/>
        <end position="299"/>
    </location>
</feature>
<dbReference type="PANTHER" id="PTHR19271">
    <property type="entry name" value="CYTOCHROME B"/>
    <property type="match status" value="1"/>
</dbReference>
<feature type="transmembrane region" description="Helical" evidence="7">
    <location>
        <begin position="140"/>
        <end position="161"/>
    </location>
</feature>
<dbReference type="Gene3D" id="1.20.810.10">
    <property type="entry name" value="Cytochrome Bc1 Complex, Chain C"/>
    <property type="match status" value="1"/>
</dbReference>
<feature type="domain" description="Cytochrome b/b6 N-terminal region profile" evidence="8">
    <location>
        <begin position="32"/>
        <end position="265"/>
    </location>
</feature>
<feature type="transmembrane region" description="Helical" evidence="7">
    <location>
        <begin position="459"/>
        <end position="483"/>
    </location>
</feature>
<evidence type="ECO:0000313" key="9">
    <source>
        <dbReference type="EMBL" id="MTH70127.1"/>
    </source>
</evidence>
<evidence type="ECO:0000256" key="1">
    <source>
        <dbReference type="ARBA" id="ARBA00001971"/>
    </source>
</evidence>
<feature type="transmembrane region" description="Helical" evidence="7">
    <location>
        <begin position="428"/>
        <end position="447"/>
    </location>
</feature>
<evidence type="ECO:0000256" key="3">
    <source>
        <dbReference type="ARBA" id="ARBA00016116"/>
    </source>
</evidence>
<organism evidence="9 10">
    <name type="scientific">Agromyces bracchium</name>
    <dbReference type="NCBI Taxonomy" id="88376"/>
    <lineage>
        <taxon>Bacteria</taxon>
        <taxon>Bacillati</taxon>
        <taxon>Actinomycetota</taxon>
        <taxon>Actinomycetes</taxon>
        <taxon>Micrococcales</taxon>
        <taxon>Microbacteriaceae</taxon>
        <taxon>Agromyces</taxon>
    </lineage>
</organism>
<feature type="compositionally biased region" description="Polar residues" evidence="6">
    <location>
        <begin position="1"/>
        <end position="10"/>
    </location>
</feature>
<dbReference type="SUPFAM" id="SSF81342">
    <property type="entry name" value="Transmembrane di-heme cytochromes"/>
    <property type="match status" value="1"/>
</dbReference>
<dbReference type="GO" id="GO:0016020">
    <property type="term" value="C:membrane"/>
    <property type="evidence" value="ECO:0007669"/>
    <property type="project" value="InterPro"/>
</dbReference>
<feature type="transmembrane region" description="Helical" evidence="7">
    <location>
        <begin position="69"/>
        <end position="93"/>
    </location>
</feature>
<evidence type="ECO:0000256" key="4">
    <source>
        <dbReference type="ARBA" id="ARBA00029351"/>
    </source>
</evidence>
<comment type="catalytic activity">
    <reaction evidence="4">
        <text>a quinol + 2 Fe(III)-[cytochrome c](out) = a quinone + 2 Fe(II)-[cytochrome c](out) + 2 H(+)(out)</text>
        <dbReference type="Rhea" id="RHEA:11484"/>
        <dbReference type="Rhea" id="RHEA-COMP:10350"/>
        <dbReference type="Rhea" id="RHEA-COMP:14399"/>
        <dbReference type="ChEBI" id="CHEBI:15378"/>
        <dbReference type="ChEBI" id="CHEBI:24646"/>
        <dbReference type="ChEBI" id="CHEBI:29033"/>
        <dbReference type="ChEBI" id="CHEBI:29034"/>
        <dbReference type="ChEBI" id="CHEBI:132124"/>
        <dbReference type="EC" id="7.1.1.8"/>
    </reaction>
</comment>
<dbReference type="EMBL" id="WMLB01000042">
    <property type="protein sequence ID" value="MTH70127.1"/>
    <property type="molecule type" value="Genomic_DNA"/>
</dbReference>
<accession>A0A6I3MDR3</accession>
<feature type="transmembrane region" description="Helical" evidence="7">
    <location>
        <begin position="383"/>
        <end position="407"/>
    </location>
</feature>
<dbReference type="SUPFAM" id="SSF81648">
    <property type="entry name" value="a domain/subunit of cytochrome bc1 complex (Ubiquinol-cytochrome c reductase)"/>
    <property type="match status" value="1"/>
</dbReference>
<feature type="region of interest" description="Disordered" evidence="6">
    <location>
        <begin position="1"/>
        <end position="37"/>
    </location>
</feature>
<feature type="transmembrane region" description="Helical" evidence="7">
    <location>
        <begin position="319"/>
        <end position="340"/>
    </location>
</feature>
<comment type="cofactor">
    <cofactor evidence="1">
        <name>heme</name>
        <dbReference type="ChEBI" id="CHEBI:30413"/>
    </cofactor>
</comment>
<dbReference type="GO" id="GO:0008121">
    <property type="term" value="F:quinol-cytochrome-c reductase activity"/>
    <property type="evidence" value="ECO:0007669"/>
    <property type="project" value="UniProtKB-EC"/>
</dbReference>
<evidence type="ECO:0000259" key="8">
    <source>
        <dbReference type="PROSITE" id="PS51002"/>
    </source>
</evidence>
<keyword evidence="7" id="KW-0472">Membrane</keyword>
<dbReference type="PROSITE" id="PS51002">
    <property type="entry name" value="CYTB_NTER"/>
    <property type="match status" value="1"/>
</dbReference>
<dbReference type="OrthoDB" id="9804503at2"/>
<dbReference type="GO" id="GO:0016491">
    <property type="term" value="F:oxidoreductase activity"/>
    <property type="evidence" value="ECO:0007669"/>
    <property type="project" value="InterPro"/>
</dbReference>
<evidence type="ECO:0000313" key="10">
    <source>
        <dbReference type="Proteomes" id="UP000433071"/>
    </source>
</evidence>
<sequence>MRTPAPSTEIATRGHDGPDARPSGARPGRPSLTDRVGERMSRATLFGRRLGDIRADLARRPVPQHWTNLFGVVTVACLVVLTVTGILLMFWYTPSSATTTYDGAYAPLRGAEVSHAFASTMRITFEIPGGLLVRQAHHWAGLLLPAAIIMQLVTTFFTGAFRKPRRGMWVLLFLIFVAALAGGWSGYALPDDLLSGTGLRITEGIALGIPVVGTWLASLLFGGSFPGEVIANLYPLHVVIVPAVLIGLVALRAFAAWRVGPVQFPGAAGARAEEHRPSTGGRNVSPDHLSPTSEAGTPSPNRLVGVPLWPNAAARAGGLLALVTGVLLVISATVTVNPIWLYGPADPGNAGAGSQPDWYTGFLDGALRLAPSGWEIVLFDRTWTLALLVPLAVVTAFLVAILVYPFLEAWATGDRREHHLLERPRTTPTRTGIGVAAIVFYCTLWAAGSADLIATQFSVTLEGVITALQVTLPLGPVIGFAAARRVCLGLQRKDRDAVLHGYETGRIVRLPGGEYVEVHAPLSAEARARIERPEPRFLLVLHPDERGRLPLARRLQVRLSRWYLADSIDSETGARMVPVGGAVRRP</sequence>
<dbReference type="InterPro" id="IPR005797">
    <property type="entry name" value="Cyt_b/b6_N"/>
</dbReference>
<dbReference type="PANTHER" id="PTHR19271:SF16">
    <property type="entry name" value="CYTOCHROME B"/>
    <property type="match status" value="1"/>
</dbReference>